<dbReference type="KEGG" id="vpy:HZI73_10050"/>
<dbReference type="InterPro" id="IPR016181">
    <property type="entry name" value="Acyl_CoA_acyltransferase"/>
</dbReference>
<keyword evidence="3" id="KW-1185">Reference proteome</keyword>
<dbReference type="Proteomes" id="UP000683246">
    <property type="component" value="Chromosome"/>
</dbReference>
<dbReference type="AlphaFoldDB" id="A0A8J8MIU5"/>
<dbReference type="GO" id="GO:0016747">
    <property type="term" value="F:acyltransferase activity, transferring groups other than amino-acyl groups"/>
    <property type="evidence" value="ECO:0007669"/>
    <property type="project" value="InterPro"/>
</dbReference>
<dbReference type="InterPro" id="IPR000182">
    <property type="entry name" value="GNAT_dom"/>
</dbReference>
<accession>A0A8J8MIU5</accession>
<reference evidence="2" key="1">
    <citation type="submission" date="2020-07" db="EMBL/GenBank/DDBJ databases">
        <title>Vallitalea pronyensis genome.</title>
        <authorList>
            <person name="Postec A."/>
        </authorList>
    </citation>
    <scope>NUCLEOTIDE SEQUENCE</scope>
    <source>
        <strain evidence="2">FatNI3</strain>
    </source>
</reference>
<dbReference type="Pfam" id="PF13302">
    <property type="entry name" value="Acetyltransf_3"/>
    <property type="match status" value="1"/>
</dbReference>
<sequence length="180" mass="21638">MIDTIPILTGDKVKLRPFNDKDYEAWYHVSQDPNMHLWVGNTVPKNLQEVKALIDIYLETFYIIWMMEDINTNHVIGMMRISNFEASEEGIKAGDSQRLHSNYWRKGYMKEARRLVYNYVFHTLHVDLLCADVWEGNINSSKSLEHAGYRHIDTKQEYFKKYDRMQNKLYYQLKSNWWCQ</sequence>
<name>A0A8J8MIU5_9FIRM</name>
<dbReference type="RefSeq" id="WP_212698112.1">
    <property type="nucleotide sequence ID" value="NZ_CP058649.1"/>
</dbReference>
<protein>
    <submittedName>
        <fullName evidence="2">GNAT family N-acetyltransferase</fullName>
    </submittedName>
</protein>
<dbReference type="EMBL" id="CP058649">
    <property type="protein sequence ID" value="QUI22622.1"/>
    <property type="molecule type" value="Genomic_DNA"/>
</dbReference>
<dbReference type="Gene3D" id="3.40.630.30">
    <property type="match status" value="1"/>
</dbReference>
<dbReference type="SUPFAM" id="SSF55729">
    <property type="entry name" value="Acyl-CoA N-acyltransferases (Nat)"/>
    <property type="match status" value="1"/>
</dbReference>
<dbReference type="InterPro" id="IPR051531">
    <property type="entry name" value="N-acetyltransferase"/>
</dbReference>
<evidence type="ECO:0000313" key="3">
    <source>
        <dbReference type="Proteomes" id="UP000683246"/>
    </source>
</evidence>
<dbReference type="PANTHER" id="PTHR43792">
    <property type="entry name" value="GNAT FAMILY, PUTATIVE (AFU_ORTHOLOGUE AFUA_3G00765)-RELATED-RELATED"/>
    <property type="match status" value="1"/>
</dbReference>
<evidence type="ECO:0000259" key="1">
    <source>
        <dbReference type="Pfam" id="PF13302"/>
    </source>
</evidence>
<proteinExistence type="predicted"/>
<organism evidence="2 3">
    <name type="scientific">Vallitalea pronyensis</name>
    <dbReference type="NCBI Taxonomy" id="1348613"/>
    <lineage>
        <taxon>Bacteria</taxon>
        <taxon>Bacillati</taxon>
        <taxon>Bacillota</taxon>
        <taxon>Clostridia</taxon>
        <taxon>Lachnospirales</taxon>
        <taxon>Vallitaleaceae</taxon>
        <taxon>Vallitalea</taxon>
    </lineage>
</organism>
<evidence type="ECO:0000313" key="2">
    <source>
        <dbReference type="EMBL" id="QUI22622.1"/>
    </source>
</evidence>
<gene>
    <name evidence="2" type="ORF">HZI73_10050</name>
</gene>
<feature type="domain" description="N-acetyltransferase" evidence="1">
    <location>
        <begin position="13"/>
        <end position="150"/>
    </location>
</feature>